<dbReference type="PROSITE" id="PS50181">
    <property type="entry name" value="FBOX"/>
    <property type="match status" value="1"/>
</dbReference>
<keyword evidence="1" id="KW-0880">Kelch repeat</keyword>
<dbReference type="Gene3D" id="2.120.10.80">
    <property type="entry name" value="Kelch-type beta propeller"/>
    <property type="match status" value="1"/>
</dbReference>
<accession>A0A015JAE9</accession>
<dbReference type="Proteomes" id="UP000022910">
    <property type="component" value="Unassembled WGS sequence"/>
</dbReference>
<evidence type="ECO:0000313" key="5">
    <source>
        <dbReference type="Proteomes" id="UP000022910"/>
    </source>
</evidence>
<dbReference type="STRING" id="1432141.A0A015JAE9"/>
<protein>
    <recommendedName>
        <fullName evidence="3">F-box domain-containing protein</fullName>
    </recommendedName>
</protein>
<dbReference type="HOGENOM" id="CLU_676444_0_0_1"/>
<dbReference type="InterPro" id="IPR001810">
    <property type="entry name" value="F-box_dom"/>
</dbReference>
<name>A0A015JAE9_RHIIW</name>
<proteinExistence type="predicted"/>
<feature type="domain" description="F-box" evidence="3">
    <location>
        <begin position="17"/>
        <end position="69"/>
    </location>
</feature>
<dbReference type="CDD" id="cd09917">
    <property type="entry name" value="F-box_SF"/>
    <property type="match status" value="1"/>
</dbReference>
<dbReference type="EMBL" id="JEMT01023751">
    <property type="protein sequence ID" value="EXX63860.1"/>
    <property type="molecule type" value="Genomic_DNA"/>
</dbReference>
<dbReference type="Pfam" id="PF00646">
    <property type="entry name" value="F-box"/>
    <property type="match status" value="1"/>
</dbReference>
<dbReference type="SUPFAM" id="SSF81383">
    <property type="entry name" value="F-box domain"/>
    <property type="match status" value="1"/>
</dbReference>
<dbReference type="PANTHER" id="PTHR46093">
    <property type="entry name" value="ACYL-COA-BINDING DOMAIN-CONTAINING PROTEIN 5"/>
    <property type="match status" value="1"/>
</dbReference>
<dbReference type="SMR" id="A0A015JAE9"/>
<organism evidence="4 5">
    <name type="scientific">Rhizophagus irregularis (strain DAOM 197198w)</name>
    <name type="common">Glomus intraradices</name>
    <dbReference type="NCBI Taxonomy" id="1432141"/>
    <lineage>
        <taxon>Eukaryota</taxon>
        <taxon>Fungi</taxon>
        <taxon>Fungi incertae sedis</taxon>
        <taxon>Mucoromycota</taxon>
        <taxon>Glomeromycotina</taxon>
        <taxon>Glomeromycetes</taxon>
        <taxon>Glomerales</taxon>
        <taxon>Glomeraceae</taxon>
        <taxon>Rhizophagus</taxon>
    </lineage>
</organism>
<dbReference type="PANTHER" id="PTHR46093:SF18">
    <property type="entry name" value="FIBRONECTIN TYPE-III DOMAIN-CONTAINING PROTEIN"/>
    <property type="match status" value="1"/>
</dbReference>
<evidence type="ECO:0000256" key="2">
    <source>
        <dbReference type="ARBA" id="ARBA00022737"/>
    </source>
</evidence>
<reference evidence="4 5" key="1">
    <citation type="submission" date="2014-02" db="EMBL/GenBank/DDBJ databases">
        <title>Single nucleus genome sequencing reveals high similarity among nuclei of an endomycorrhizal fungus.</title>
        <authorList>
            <person name="Lin K."/>
            <person name="Geurts R."/>
            <person name="Zhang Z."/>
            <person name="Limpens E."/>
            <person name="Saunders D.G."/>
            <person name="Mu D."/>
            <person name="Pang E."/>
            <person name="Cao H."/>
            <person name="Cha H."/>
            <person name="Lin T."/>
            <person name="Zhou Q."/>
            <person name="Shang Y."/>
            <person name="Li Y."/>
            <person name="Ivanov S."/>
            <person name="Sharma T."/>
            <person name="Velzen R.V."/>
            <person name="Ruijter N.D."/>
            <person name="Aanen D.K."/>
            <person name="Win J."/>
            <person name="Kamoun S."/>
            <person name="Bisseling T."/>
            <person name="Huang S."/>
        </authorList>
    </citation>
    <scope>NUCLEOTIDE SEQUENCE [LARGE SCALE GENOMIC DNA]</scope>
    <source>
        <strain evidence="5">DAOM197198w</strain>
    </source>
</reference>
<comment type="caution">
    <text evidence="4">The sequence shown here is derived from an EMBL/GenBank/DDBJ whole genome shotgun (WGS) entry which is preliminary data.</text>
</comment>
<keyword evidence="2" id="KW-0677">Repeat</keyword>
<keyword evidence="5" id="KW-1185">Reference proteome</keyword>
<dbReference type="InterPro" id="IPR036047">
    <property type="entry name" value="F-box-like_dom_sf"/>
</dbReference>
<dbReference type="SUPFAM" id="SSF117281">
    <property type="entry name" value="Kelch motif"/>
    <property type="match status" value="1"/>
</dbReference>
<dbReference type="AlphaFoldDB" id="A0A015JAE9"/>
<sequence length="407" mass="46954">MIFSQMTQFCLFRPPKGGYLSFLPNEILYILLDQLDDKDQYHLSLTCKKFYHLVRLNLFGIVTPVWKDAEVIGLENLSASCYRDGVVVNNSLFIPILAKKEPYCLSINLVQKPLKLIRHPILIDFNTESFYEPCEFIATAAIGNRLYIFGGKNLYSGEITNAFYELNINTFELKKVHQSHHLPKPRMMHTLNSIDNHRLALFGGRMCMNGKYYDSKDFAIYDVKKNSWEVINNESAFVPSRRSNQSTMFFNDKLYIYGGQQITSSSTLNRIHDDPDIWEYDTLKLNWKRYLNGLTLSGLLLPKNCISTSGVNPSKRCGAAIFPIRKNIGILGGIEMMQINEEILTWGHMKILSPMKQTWVQVKVKEMPRIECVAFYVEYKFGTKDIFVVGKDQKEGKIITGWIKDEQ</sequence>
<dbReference type="OrthoDB" id="10250130at2759"/>
<evidence type="ECO:0000313" key="4">
    <source>
        <dbReference type="EMBL" id="EXX63860.1"/>
    </source>
</evidence>
<evidence type="ECO:0000259" key="3">
    <source>
        <dbReference type="PROSITE" id="PS50181"/>
    </source>
</evidence>
<dbReference type="OMA" id="NTEHICL"/>
<gene>
    <name evidence="4" type="ORF">RirG_148430</name>
</gene>
<evidence type="ECO:0000256" key="1">
    <source>
        <dbReference type="ARBA" id="ARBA00022441"/>
    </source>
</evidence>
<dbReference type="InterPro" id="IPR015915">
    <property type="entry name" value="Kelch-typ_b-propeller"/>
</dbReference>
<dbReference type="Pfam" id="PF24681">
    <property type="entry name" value="Kelch_KLHDC2_KLHL20_DRC7"/>
    <property type="match status" value="1"/>
</dbReference>